<dbReference type="InterPro" id="IPR013217">
    <property type="entry name" value="Methyltransf_12"/>
</dbReference>
<dbReference type="PROSITE" id="PS52004">
    <property type="entry name" value="KS3_2"/>
    <property type="match status" value="1"/>
</dbReference>
<keyword evidence="5" id="KW-0521">NADP</keyword>
<dbReference type="Pfam" id="PF08242">
    <property type="entry name" value="Methyltransf_12"/>
    <property type="match status" value="1"/>
</dbReference>
<dbReference type="InterPro" id="IPR049900">
    <property type="entry name" value="PKS_mFAS_DH"/>
</dbReference>
<protein>
    <submittedName>
        <fullName evidence="13">Highly reducing polyketide synthase easB</fullName>
    </submittedName>
</protein>
<comment type="caution">
    <text evidence="13">The sequence shown here is derived from an EMBL/GenBank/DDBJ whole genome shotgun (WGS) entry which is preliminary data.</text>
</comment>
<dbReference type="Pfam" id="PF02801">
    <property type="entry name" value="Ketoacyl-synt_C"/>
    <property type="match status" value="1"/>
</dbReference>
<dbReference type="SUPFAM" id="SSF47336">
    <property type="entry name" value="ACP-like"/>
    <property type="match status" value="1"/>
</dbReference>
<dbReference type="Pfam" id="PF21089">
    <property type="entry name" value="PKS_DH_N"/>
    <property type="match status" value="1"/>
</dbReference>
<comment type="pathway">
    <text evidence="1">Secondary metabolite biosynthesis.</text>
</comment>
<dbReference type="InterPro" id="IPR049552">
    <property type="entry name" value="PKS_DH_N"/>
</dbReference>
<dbReference type="InterPro" id="IPR042104">
    <property type="entry name" value="PKS_dehydratase_sf"/>
</dbReference>
<dbReference type="InterPro" id="IPR029063">
    <property type="entry name" value="SAM-dependent_MTases_sf"/>
</dbReference>
<dbReference type="SUPFAM" id="SSF52151">
    <property type="entry name" value="FabD/lysophospholipase-like"/>
    <property type="match status" value="1"/>
</dbReference>
<dbReference type="Pfam" id="PF14765">
    <property type="entry name" value="PS-DH"/>
    <property type="match status" value="1"/>
</dbReference>
<keyword evidence="3" id="KW-0597">Phosphoprotein</keyword>
<proteinExistence type="predicted"/>
<dbReference type="Gene3D" id="1.10.1200.10">
    <property type="entry name" value="ACP-like"/>
    <property type="match status" value="1"/>
</dbReference>
<feature type="region of interest" description="C-terminal hotdog fold" evidence="9">
    <location>
        <begin position="1083"/>
        <end position="1239"/>
    </location>
</feature>
<gene>
    <name evidence="13" type="ORF">PT974_10965</name>
</gene>
<comment type="caution">
    <text evidence="9">Lacks conserved residue(s) required for the propagation of feature annotation.</text>
</comment>
<keyword evidence="4" id="KW-0808">Transferase</keyword>
<evidence type="ECO:0000256" key="6">
    <source>
        <dbReference type="ARBA" id="ARBA00023002"/>
    </source>
</evidence>
<evidence type="ECO:0000259" key="12">
    <source>
        <dbReference type="PROSITE" id="PS52019"/>
    </source>
</evidence>
<dbReference type="Pfam" id="PF08659">
    <property type="entry name" value="KR"/>
    <property type="match status" value="1"/>
</dbReference>
<organism evidence="13 14">
    <name type="scientific">Cladobotryum mycophilum</name>
    <dbReference type="NCBI Taxonomy" id="491253"/>
    <lineage>
        <taxon>Eukaryota</taxon>
        <taxon>Fungi</taxon>
        <taxon>Dikarya</taxon>
        <taxon>Ascomycota</taxon>
        <taxon>Pezizomycotina</taxon>
        <taxon>Sordariomycetes</taxon>
        <taxon>Hypocreomycetidae</taxon>
        <taxon>Hypocreales</taxon>
        <taxon>Hypocreaceae</taxon>
        <taxon>Cladobotryum</taxon>
    </lineage>
</organism>
<feature type="domain" description="PKS/mFAS DH" evidence="12">
    <location>
        <begin position="930"/>
        <end position="1239"/>
    </location>
</feature>
<dbReference type="Pfam" id="PF23114">
    <property type="entry name" value="NAD-bd_HRPKS_sdrA"/>
    <property type="match status" value="1"/>
</dbReference>
<dbReference type="InterPro" id="IPR020807">
    <property type="entry name" value="PKS_DH"/>
</dbReference>
<keyword evidence="14" id="KW-1185">Reference proteome</keyword>
<evidence type="ECO:0000256" key="4">
    <source>
        <dbReference type="ARBA" id="ARBA00022679"/>
    </source>
</evidence>
<dbReference type="SMART" id="SM00826">
    <property type="entry name" value="PKS_DH"/>
    <property type="match status" value="1"/>
</dbReference>
<dbReference type="InterPro" id="IPR050091">
    <property type="entry name" value="PKS_NRPS_Biosynth_Enz"/>
</dbReference>
<dbReference type="CDD" id="cd05195">
    <property type="entry name" value="enoyl_red"/>
    <property type="match status" value="1"/>
</dbReference>
<dbReference type="PROSITE" id="PS50075">
    <property type="entry name" value="CARRIER"/>
    <property type="match status" value="1"/>
</dbReference>
<dbReference type="SMART" id="SM00822">
    <property type="entry name" value="PKS_KR"/>
    <property type="match status" value="1"/>
</dbReference>
<dbReference type="InterPro" id="IPR016036">
    <property type="entry name" value="Malonyl_transacylase_ACP-bd"/>
</dbReference>
<keyword evidence="2" id="KW-0596">Phosphopantetheine</keyword>
<keyword evidence="6" id="KW-0560">Oxidoreductase</keyword>
<evidence type="ECO:0000259" key="10">
    <source>
        <dbReference type="PROSITE" id="PS50075"/>
    </source>
</evidence>
<dbReference type="InterPro" id="IPR057326">
    <property type="entry name" value="KR_dom"/>
</dbReference>
<dbReference type="InterPro" id="IPR036736">
    <property type="entry name" value="ACP-like_sf"/>
</dbReference>
<evidence type="ECO:0000256" key="2">
    <source>
        <dbReference type="ARBA" id="ARBA00022450"/>
    </source>
</evidence>
<dbReference type="InterPro" id="IPR013968">
    <property type="entry name" value="PKS_KR"/>
</dbReference>
<dbReference type="InterPro" id="IPR056501">
    <property type="entry name" value="NAD-bd_HRPKS_sdrA"/>
</dbReference>
<dbReference type="SUPFAM" id="SSF51735">
    <property type="entry name" value="NAD(P)-binding Rossmann-fold domains"/>
    <property type="match status" value="2"/>
</dbReference>
<dbReference type="CDD" id="cd02440">
    <property type="entry name" value="AdoMet_MTases"/>
    <property type="match status" value="1"/>
</dbReference>
<dbReference type="Gene3D" id="3.30.70.3290">
    <property type="match status" value="1"/>
</dbReference>
<dbReference type="SUPFAM" id="SSF55048">
    <property type="entry name" value="Probable ACP-binding domain of malonyl-CoA ACP transacylase"/>
    <property type="match status" value="1"/>
</dbReference>
<dbReference type="InterPro" id="IPR013149">
    <property type="entry name" value="ADH-like_C"/>
</dbReference>
<dbReference type="EMBL" id="JAVFKD010000015">
    <property type="protein sequence ID" value="KAK5989446.1"/>
    <property type="molecule type" value="Genomic_DNA"/>
</dbReference>
<dbReference type="PROSITE" id="PS00606">
    <property type="entry name" value="KS3_1"/>
    <property type="match status" value="1"/>
</dbReference>
<dbReference type="InterPro" id="IPR049551">
    <property type="entry name" value="PKS_DH_C"/>
</dbReference>
<dbReference type="InterPro" id="IPR014043">
    <property type="entry name" value="Acyl_transferase_dom"/>
</dbReference>
<dbReference type="InterPro" id="IPR020843">
    <property type="entry name" value="ER"/>
</dbReference>
<dbReference type="Pfam" id="PF00109">
    <property type="entry name" value="ketoacyl-synt"/>
    <property type="match status" value="1"/>
</dbReference>
<dbReference type="PROSITE" id="PS52019">
    <property type="entry name" value="PKS_MFAS_DH"/>
    <property type="match status" value="1"/>
</dbReference>
<dbReference type="Gene3D" id="3.40.50.720">
    <property type="entry name" value="NAD(P)-binding Rossmann-like Domain"/>
    <property type="match status" value="1"/>
</dbReference>
<dbReference type="SMART" id="SM00829">
    <property type="entry name" value="PKS_ER"/>
    <property type="match status" value="1"/>
</dbReference>
<evidence type="ECO:0000313" key="13">
    <source>
        <dbReference type="EMBL" id="KAK5989446.1"/>
    </source>
</evidence>
<keyword evidence="8" id="KW-0012">Acyltransferase</keyword>
<dbReference type="InterPro" id="IPR016035">
    <property type="entry name" value="Acyl_Trfase/lysoPLipase"/>
</dbReference>
<accession>A0ABR0SC67</accession>
<dbReference type="InterPro" id="IPR032821">
    <property type="entry name" value="PKS_assoc"/>
</dbReference>
<dbReference type="Pfam" id="PF23297">
    <property type="entry name" value="ACP_SdgA_C"/>
    <property type="match status" value="1"/>
</dbReference>
<dbReference type="SMART" id="SM00827">
    <property type="entry name" value="PKS_AT"/>
    <property type="match status" value="1"/>
</dbReference>
<feature type="domain" description="Carrier" evidence="10">
    <location>
        <begin position="2431"/>
        <end position="2508"/>
    </location>
</feature>
<dbReference type="InterPro" id="IPR018201">
    <property type="entry name" value="Ketoacyl_synth_AS"/>
</dbReference>
<evidence type="ECO:0000259" key="11">
    <source>
        <dbReference type="PROSITE" id="PS52004"/>
    </source>
</evidence>
<evidence type="ECO:0000256" key="3">
    <source>
        <dbReference type="ARBA" id="ARBA00022553"/>
    </source>
</evidence>
<dbReference type="SUPFAM" id="SSF53901">
    <property type="entry name" value="Thiolase-like"/>
    <property type="match status" value="1"/>
</dbReference>
<dbReference type="SUPFAM" id="SSF53335">
    <property type="entry name" value="S-adenosyl-L-methionine-dependent methyltransferases"/>
    <property type="match status" value="1"/>
</dbReference>
<dbReference type="PANTHER" id="PTHR43775">
    <property type="entry name" value="FATTY ACID SYNTHASE"/>
    <property type="match status" value="1"/>
</dbReference>
<dbReference type="InterPro" id="IPR036291">
    <property type="entry name" value="NAD(P)-bd_dom_sf"/>
</dbReference>
<dbReference type="Pfam" id="PF00698">
    <property type="entry name" value="Acyl_transf_1"/>
    <property type="match status" value="1"/>
</dbReference>
<dbReference type="Pfam" id="PF00107">
    <property type="entry name" value="ADH_zinc_N"/>
    <property type="match status" value="1"/>
</dbReference>
<dbReference type="Gene3D" id="3.40.366.10">
    <property type="entry name" value="Malonyl-Coenzyme A Acyl Carrier Protein, domain 2"/>
    <property type="match status" value="1"/>
</dbReference>
<dbReference type="Pfam" id="PF16197">
    <property type="entry name" value="KAsynt_C_assoc"/>
    <property type="match status" value="1"/>
</dbReference>
<dbReference type="InterPro" id="IPR011032">
    <property type="entry name" value="GroES-like_sf"/>
</dbReference>
<evidence type="ECO:0000256" key="8">
    <source>
        <dbReference type="ARBA" id="ARBA00023315"/>
    </source>
</evidence>
<evidence type="ECO:0000313" key="14">
    <source>
        <dbReference type="Proteomes" id="UP001338125"/>
    </source>
</evidence>
<dbReference type="PANTHER" id="PTHR43775:SF29">
    <property type="entry name" value="ASPERFURANONE POLYKETIDE SYNTHASE AFOG-RELATED"/>
    <property type="match status" value="1"/>
</dbReference>
<sequence>MRPEDLQRDVPEPIAIIGMSCRFSGMASNQHGFWQLLSKGMTTWSNNAKDRFRMKSFWHPEALLPGSTNCQGMHLLTEDPALFDNDFFQISSLEAKAIDPQQRLILEVVYEAFENAGVPLEKVEKSNTGVYCASNHPEYDQILGRDPEVSPTYRFTGTGANLMANRISYVFDLRGPSFVVDTACSSSFVALHDAVNALRSGEIDQAIVGGCNILLDPDMFAIQSSMTFLSPHGRCYSFDSRANGYGRGDGAVALLLKPLRAAIRDGDAVRGVIRGTALGSDGKTFGITMPSSDAQYETISRAYASAGLDPGETAFVEAHGTGTTAGDGAEVAAFTKAFCTRRPAFKKLYVGSVKSNIGHTEHTSGIAGLVKALLMLENGLLVPNPTFKTPNPALELDKAGIEVVTKVAAWPEGEPRRISINSSGYGGTNAHVIIEAGNAWHKPPIKLLQSNGTSTETQAEPKIFCFTHQRQQAIYKMATTWRRFLSSPQELSLDSLAYTLGSRRSMHPHRAVVVASNLNTLIEGLRLLEKGLQRPAKAYNKPKIWFVFTGQGAQWAQMGRELLSFYPLFRQAIQRAEEDLLGFGATWKLIEELEKPAGVSRVNEAELAQPCTTAIQIALVDLLESFGVRPCRLCGHSSGEIPAAYALGALSASDAMKIAYFRGMAVNHLKQIAPQLGGAMLAVGLSEAAARQYLEAYESGVTLACINSSNSVTLSGNSSAIDELALTFEAAKIFNRKLAVGVAYHSPHMKIVEDFYYENIKDIQPKPSKDGVQMASSVTGKLIQGEELDPKYWVQNLVSPVRFSDGLSKALQLAGTEASLGTEGLIVEIGPQPALRGPINQILKDCMASDIHYLASLNQKQEAVTAILMLLGELFSRGVNVLLNQVNKISDCQNVQVLTNLPSYNWHHEVRHWNESRRSQHYRFKKFPRHDLLGTLAPDSISTQPSWHNYMRLSETPWLADYCVDGSNVFSGAGYIAMVVEALRQQFAIDNRSWKKKTITMKNIAFTTPLLINADPIGVEIFLQMTPSSSSASELGAHWQEFRIFSVSAENRSTEHCRGIVAVPDSVLQELPENLEQGTSGQPWTRLDPSIVYKELSRIGIQYTGSYVCMEAIAAQPWETKVELSVSDVKPSIPSGHQQAHSIHPTTIESFFQAVFPGLKLAGCLDEIAIPASVDELQLPTDCNLRPGVKLFVGTKSAEYGLARYTSDIWVSLAKTGSGGALFMAKGVKFAVLSGGLPQIPKRPLCYQTKWQLDPYSSFSDSIVTHCGKNLGQTHQKVRNCATAFCRRWIKEALDILTPEEEAAASGFRKYYLEWMLAQDINDSQPISPELENEVMALGAYGEAVVRLGPCLKGIVTGEVDGLSLLMQEDLLYRIYIEREGIARCHTQLANYIRLAKFKAPNLRVLEIGGGTGSLTFPLLEALYGESDSYDRATEKYVFTDVSKGFLALMRERLGKFEPFVELKTLDIEQSASDQSFELGSFDTIVASNVVHATKNLKATLANLKSLLKPGGQLGMVEFTVPTVHGGMVWGVLAGWWFGVEEGRTPGPLLEPPAWDKVLKESGFSGVDLQMKDYDHEEHELSLLLSSAMIEPTAPPEKEVVSIIAADDNTTLANKLASSIGSYFPDTAISVISMFMAEEVGGTIIMLPEISQNALMQPSENNWNRIRDIISNAEKVLWVSTGAVFAYPSPQRTLTRGLGLNLRVENHSLKFYTLDVDLNSNSDSQVVSCILQMYTKIIGPQALPISEWEWEVTARAGELLIPRLVPQISASNWVTDSVSKYHPQVEDHVDQSRSLQLSIRSAGLWDTLYWKDYPNGNVSSLHPTGISIRVDFAALNFRDIMSAMGQIRGSSNLLIEGAGTVIAVGEESLLGFSVGDAVCFLEPNGLGTITNVNHNLVFRIPQGMSMETAAAIPVAYGVALYGLKKVANLQPGETVLIHLGSGAVGQAAIAISRYLGAKEIFVTVGSDEKRELIKRQFAIPDEHIFSSRDLSFGDGILKATHGSGVDVVLNSLSGEAAVVSCHVLAPFGRFIKIGNDMKDNARLQMQLLRENKTISVVDSALIAKSKPQVLRELMQTALDLIQDGKLQMISPITVGHVGSMVEQLECMQAGKHVGKLVLKVDGTQPLKVQPKQPTLPTLDPGGSYLVVGGTEGLGREVVRHLAKLGAKRIITLSLSGADAPKAKELTEEMQMSGVDLVIVKGDVCDQNIVELLKERNAEMSIRGIIQAGIDLKYSLAKGMSHSQWYRSISANVTGTLNLVDNFIAPEALDFFIVLGSEVAIAGGQGAESYSASNTFLDILARHYSSKGQPFRAIDVGYIADLGFTTENETCLSNPSMQNREPISIEEVLAALNYTIANPLASTPDEAQITIGIYRAHQTSGTREAAAQRPDPRFVHLWSHQSQDEQTVANKKPKGGGFDVQAAMKEAKTPKEAVEAAFLGLRAKVILLLSIQAEDFQADRSVISYGMDSLLELQLRNWITGHLGAPVSRVELMSFMSIMELANITARRSRLVTADVFSSSDGQEA</sequence>
<evidence type="ECO:0000256" key="1">
    <source>
        <dbReference type="ARBA" id="ARBA00005179"/>
    </source>
</evidence>
<dbReference type="InterPro" id="IPR014031">
    <property type="entry name" value="Ketoacyl_synth_C"/>
</dbReference>
<dbReference type="InterPro" id="IPR014030">
    <property type="entry name" value="Ketoacyl_synth_N"/>
</dbReference>
<dbReference type="SMART" id="SM00825">
    <property type="entry name" value="PKS_KS"/>
    <property type="match status" value="1"/>
</dbReference>
<dbReference type="Gene3D" id="3.90.180.10">
    <property type="entry name" value="Medium-chain alcohol dehydrogenases, catalytic domain"/>
    <property type="match status" value="1"/>
</dbReference>
<dbReference type="Gene3D" id="3.40.50.150">
    <property type="entry name" value="Vaccinia Virus protein VP39"/>
    <property type="match status" value="1"/>
</dbReference>
<reference evidence="13 14" key="1">
    <citation type="submission" date="2024-01" db="EMBL/GenBank/DDBJ databases">
        <title>Complete genome of Cladobotryum mycophilum ATHUM6906.</title>
        <authorList>
            <person name="Christinaki A.C."/>
            <person name="Myridakis A.I."/>
            <person name="Kouvelis V.N."/>
        </authorList>
    </citation>
    <scope>NUCLEOTIDE SEQUENCE [LARGE SCALE GENOMIC DNA]</scope>
    <source>
        <strain evidence="13 14">ATHUM6906</strain>
    </source>
</reference>
<dbReference type="InterPro" id="IPR009081">
    <property type="entry name" value="PP-bd_ACP"/>
</dbReference>
<name>A0ABR0SC67_9HYPO</name>
<dbReference type="CDD" id="cd00833">
    <property type="entry name" value="PKS"/>
    <property type="match status" value="1"/>
</dbReference>
<dbReference type="Gene3D" id="3.40.47.10">
    <property type="match status" value="1"/>
</dbReference>
<evidence type="ECO:0000256" key="9">
    <source>
        <dbReference type="PROSITE-ProRule" id="PRU01363"/>
    </source>
</evidence>
<evidence type="ECO:0000256" key="7">
    <source>
        <dbReference type="ARBA" id="ARBA00023268"/>
    </source>
</evidence>
<dbReference type="Proteomes" id="UP001338125">
    <property type="component" value="Unassembled WGS sequence"/>
</dbReference>
<dbReference type="Gene3D" id="3.10.129.110">
    <property type="entry name" value="Polyketide synthase dehydratase"/>
    <property type="match status" value="1"/>
</dbReference>
<dbReference type="SUPFAM" id="SSF50129">
    <property type="entry name" value="GroES-like"/>
    <property type="match status" value="1"/>
</dbReference>
<dbReference type="InterPro" id="IPR020841">
    <property type="entry name" value="PKS_Beta-ketoAc_synthase_dom"/>
</dbReference>
<feature type="domain" description="Ketosynthase family 3 (KS3)" evidence="11">
    <location>
        <begin position="11"/>
        <end position="436"/>
    </location>
</feature>
<keyword evidence="7" id="KW-0511">Multifunctional enzyme</keyword>
<feature type="region of interest" description="N-terminal hotdog fold" evidence="9">
    <location>
        <begin position="930"/>
        <end position="1068"/>
    </location>
</feature>
<dbReference type="InterPro" id="IPR001227">
    <property type="entry name" value="Ac_transferase_dom_sf"/>
</dbReference>
<evidence type="ECO:0000256" key="5">
    <source>
        <dbReference type="ARBA" id="ARBA00022857"/>
    </source>
</evidence>
<dbReference type="InterPro" id="IPR016039">
    <property type="entry name" value="Thiolase-like"/>
</dbReference>